<proteinExistence type="predicted"/>
<dbReference type="PANTHER" id="PTHR23347:SF6">
    <property type="entry name" value="FI17904P1"/>
    <property type="match status" value="1"/>
</dbReference>
<keyword evidence="1" id="KW-0175">Coiled coil</keyword>
<sequence>MSSGHGRSAGDLLMDSLAENYEQRLAQLQTVIQDLTDKLETSSIDSAESNNDDCDDMPLSQCSSNENLATELSQLSPPRFASIEDVSAQLDSTSKEEGSGAPSSGESVERMKAVTGPNNTITLVPAFCDETEAILELDRLRAQVDNLDCQKGALELSLEESHNYCEQLTILLGRYISNQQLLKTILDEESRLLQATELLVSVVRLEKQEVVTNCRLSAPCTSSDRQATTRLKVYLDKIQEEKKSLAIEVQKLVGNDTPRTIPKGLPAITGYRKITFEEAEGVLMNLSHELRAKCSTLRIATPMIDTASLPEMTLMKPSDPESAQHATFETLANQQELLQLKEQVASLKLSFHLKERESRFLQLELASKENMLDTVQEQTDLLSRECQRLELALQRTSSHEPPNHSGCGEALSCPTTELRLKREKFLKRRIDNLSEVNGNLTRQCVSYRQIIKQLQRDNVNLLRRYERVKRKMSSNQSQVKVDAVAEDSPR</sequence>
<reference evidence="5" key="1">
    <citation type="submission" date="2025-08" db="UniProtKB">
        <authorList>
            <consortium name="RefSeq"/>
        </authorList>
    </citation>
    <scope>IDENTIFICATION</scope>
</reference>
<feature type="region of interest" description="Disordered" evidence="2">
    <location>
        <begin position="88"/>
        <end position="109"/>
    </location>
</feature>
<evidence type="ECO:0000313" key="4">
    <source>
        <dbReference type="Proteomes" id="UP000694867"/>
    </source>
</evidence>
<evidence type="ECO:0000259" key="3">
    <source>
        <dbReference type="Pfam" id="PF10506"/>
    </source>
</evidence>
<dbReference type="InterPro" id="IPR019536">
    <property type="entry name" value="USHBP1_PDZ-bd"/>
</dbReference>
<dbReference type="KEGG" id="goe:108864876"/>
<keyword evidence="4" id="KW-1185">Reference proteome</keyword>
<evidence type="ECO:0000256" key="2">
    <source>
        <dbReference type="SAM" id="MobiDB-lite"/>
    </source>
</evidence>
<accession>A0AAJ7PAN6</accession>
<dbReference type="InterPro" id="IPR040171">
    <property type="entry name" value="USBP1-like"/>
</dbReference>
<dbReference type="Pfam" id="PF10506">
    <property type="entry name" value="USHBP1_PDZ-bd"/>
    <property type="match status" value="1"/>
</dbReference>
<feature type="coiled-coil region" evidence="1">
    <location>
        <begin position="130"/>
        <end position="157"/>
    </location>
</feature>
<name>A0AAJ7PAN6_9ACAR</name>
<dbReference type="AlphaFoldDB" id="A0AAJ7PAN6"/>
<dbReference type="Proteomes" id="UP000694867">
    <property type="component" value="Unplaced"/>
</dbReference>
<protein>
    <submittedName>
        <fullName evidence="5">Uncharacterized protein LOC108864876</fullName>
    </submittedName>
</protein>
<organism evidence="4 5">
    <name type="scientific">Galendromus occidentalis</name>
    <name type="common">western predatory mite</name>
    <dbReference type="NCBI Taxonomy" id="34638"/>
    <lineage>
        <taxon>Eukaryota</taxon>
        <taxon>Metazoa</taxon>
        <taxon>Ecdysozoa</taxon>
        <taxon>Arthropoda</taxon>
        <taxon>Chelicerata</taxon>
        <taxon>Arachnida</taxon>
        <taxon>Acari</taxon>
        <taxon>Parasitiformes</taxon>
        <taxon>Mesostigmata</taxon>
        <taxon>Gamasina</taxon>
        <taxon>Phytoseioidea</taxon>
        <taxon>Phytoseiidae</taxon>
        <taxon>Typhlodrominae</taxon>
        <taxon>Galendromus</taxon>
    </lineage>
</organism>
<feature type="coiled-coil region" evidence="1">
    <location>
        <begin position="358"/>
        <end position="392"/>
    </location>
</feature>
<gene>
    <name evidence="5" type="primary">LOC108864876</name>
</gene>
<dbReference type="GeneID" id="108864876"/>
<dbReference type="PANTHER" id="PTHR23347">
    <property type="entry name" value="COLORECTAL MUTANT CANCER PROTEIN MCC PROTEIN -RELATED"/>
    <property type="match status" value="1"/>
</dbReference>
<feature type="region of interest" description="Disordered" evidence="2">
    <location>
        <begin position="42"/>
        <end position="62"/>
    </location>
</feature>
<dbReference type="RefSeq" id="XP_018496791.1">
    <property type="nucleotide sequence ID" value="XM_018641275.1"/>
</dbReference>
<evidence type="ECO:0000313" key="5">
    <source>
        <dbReference type="RefSeq" id="XP_018496791.1"/>
    </source>
</evidence>
<feature type="domain" description="Harmonin-binding protein USHBP1 PDZ-binding" evidence="3">
    <location>
        <begin position="139"/>
        <end position="202"/>
    </location>
</feature>
<evidence type="ECO:0000256" key="1">
    <source>
        <dbReference type="SAM" id="Coils"/>
    </source>
</evidence>